<feature type="transmembrane region" description="Helical" evidence="2">
    <location>
        <begin position="592"/>
        <end position="615"/>
    </location>
</feature>
<organism evidence="3 4">
    <name type="scientific">Dermatophagoides pteronyssinus</name>
    <name type="common">European house dust mite</name>
    <dbReference type="NCBI Taxonomy" id="6956"/>
    <lineage>
        <taxon>Eukaryota</taxon>
        <taxon>Metazoa</taxon>
        <taxon>Ecdysozoa</taxon>
        <taxon>Arthropoda</taxon>
        <taxon>Chelicerata</taxon>
        <taxon>Arachnida</taxon>
        <taxon>Acari</taxon>
        <taxon>Acariformes</taxon>
        <taxon>Sarcoptiformes</taxon>
        <taxon>Astigmata</taxon>
        <taxon>Psoroptidia</taxon>
        <taxon>Analgoidea</taxon>
        <taxon>Pyroglyphidae</taxon>
        <taxon>Dermatophagoidinae</taxon>
        <taxon>Dermatophagoides</taxon>
    </lineage>
</organism>
<evidence type="ECO:0000313" key="4">
    <source>
        <dbReference type="RefSeq" id="XP_027194955.1"/>
    </source>
</evidence>
<dbReference type="AlphaFoldDB" id="A0A6P6XNA6"/>
<dbReference type="KEGG" id="dpte:113789597"/>
<evidence type="ECO:0000256" key="1">
    <source>
        <dbReference type="SAM" id="MobiDB-lite"/>
    </source>
</evidence>
<accession>A0A6P6XNA6</accession>
<feature type="region of interest" description="Disordered" evidence="1">
    <location>
        <begin position="75"/>
        <end position="124"/>
    </location>
</feature>
<keyword evidence="3" id="KW-1185">Reference proteome</keyword>
<dbReference type="OrthoDB" id="6516993at2759"/>
<name>A0A6P6XNA6_DERPT</name>
<dbReference type="InParanoid" id="A0A6P6XNA6"/>
<gene>
    <name evidence="4" type="primary">LOC113789597</name>
</gene>
<feature type="compositionally biased region" description="Polar residues" evidence="1">
    <location>
        <begin position="75"/>
        <end position="85"/>
    </location>
</feature>
<dbReference type="RefSeq" id="XP_027194955.1">
    <property type="nucleotide sequence ID" value="XM_027339154.1"/>
</dbReference>
<feature type="compositionally biased region" description="Low complexity" evidence="1">
    <location>
        <begin position="106"/>
        <end position="123"/>
    </location>
</feature>
<feature type="region of interest" description="Disordered" evidence="1">
    <location>
        <begin position="638"/>
        <end position="666"/>
    </location>
</feature>
<feature type="compositionally biased region" description="Basic residues" evidence="1">
    <location>
        <begin position="86"/>
        <end position="96"/>
    </location>
</feature>
<keyword evidence="2" id="KW-0812">Transmembrane</keyword>
<reference evidence="4" key="1">
    <citation type="submission" date="2025-08" db="UniProtKB">
        <authorList>
            <consortium name="RefSeq"/>
        </authorList>
    </citation>
    <scope>IDENTIFICATION</scope>
    <source>
        <strain evidence="4">Airmid</strain>
    </source>
</reference>
<keyword evidence="2" id="KW-1133">Transmembrane helix</keyword>
<protein>
    <submittedName>
        <fullName evidence="4">Myotubularin-related protein DDB_G0290005-like</fullName>
    </submittedName>
</protein>
<evidence type="ECO:0000256" key="2">
    <source>
        <dbReference type="SAM" id="Phobius"/>
    </source>
</evidence>
<keyword evidence="2" id="KW-0472">Membrane</keyword>
<evidence type="ECO:0000313" key="3">
    <source>
        <dbReference type="Proteomes" id="UP000515146"/>
    </source>
</evidence>
<sequence>MQYNSTMMTMTMTTTIDPLIDRLFRNGRETHDAFIKRIIMAAAIKAKEQQKLQNQIFYGQNDHNSQQTMAIKQRTNLSRPSSTPFHNHHHHRHHNHQIQQKHSNRTTTTTTTNPTLIAPTTQTSKISTKRDNFPLISRPMIFNPIRQILSSTTAMYSTTTAPTTTTTTTKTQILLPVLFTKPMMIKNQQWTPSSILQHPNKTLFQVVVNVGEKPIVLTDVTPTPITASFITTPLSEIIKATSMNPTIKLTTVASKIKFLNPGIHMMLKQMAENRKNLTLNTFKHKQKDELAALLKKELDAKKAQLNQTKSITDKIKNETIIIGHRPYEKPSHIYHHQHQHHNHNRQNSTTTPKPFWTPKISPIIRGTQTINRNVTKFIPTRHPSSMMTIIKNNDDLSLFGHSPNRFVSLRKPIKTSSTTTTTIRPLLTTSRSAVKIRIKNLTTTTKGPNLTPIFTVSTIATIIEETIPFEVNDAIIIDDNLKFMPNITSTTTMSNNIDSDTNIFFDLNSDESRLSNTSVGWNNRSTNVLFNDDDKDSLAKHSIKLNELATNDRNITTISTSTQIPTPTSTHMNIGIITTPTNPSYRLTTERLAYILIGSCCALSVICLIIVAMSVRFKDMCDEYRHWKQAEKAALRWQQQQRLRMTASQHHHHHHQHPNQSHPSLTSSREMTSWFSLHPADYMAGPNNHLTNNRTNLFSNDMDFS</sequence>
<dbReference type="Proteomes" id="UP000515146">
    <property type="component" value="Unplaced"/>
</dbReference>
<proteinExistence type="predicted"/>